<dbReference type="InterPro" id="IPR001870">
    <property type="entry name" value="B30.2/SPRY"/>
</dbReference>
<keyword evidence="4" id="KW-0175">Coiled coil</keyword>
<dbReference type="Ensembl" id="ENSSFOT00015048498.1">
    <property type="protein sequence ID" value="ENSSFOP00015052405.1"/>
    <property type="gene ID" value="ENSSFOG00015030389.1"/>
</dbReference>
<dbReference type="Gene3D" id="2.60.120.920">
    <property type="match status" value="1"/>
</dbReference>
<keyword evidence="8" id="KW-1185">Reference proteome</keyword>
<sequence length="472" mass="52863">MDVCKAVARAVVQFLHSTEHLRPSAAQHELSIVRACVSLQHTMAESSNAKIPLADDPDMSPQWGRGPPAIASLGKQASGLRAPSPTPASAEMTGQPYARSPRAMRKVITAGGTQAKELLSRHLEELEEEQARAEAHLQSLKKRSTNLARSAEAMKLQVSERYESMRRVLQKDEEATLDAVEQEHREANMRLTDVLRDWKQHLSQLQRDIASTRRALEPKRDAQDCSWDFSCPKKKEAAKEEITMNEDRFHKLLKILRSVCNKLEAQLQRKSFMLDASAVEIDRHSCHRHITVSGGGRRLCFSTEAKPAPVLPLQFDKVYCGLASRGITASRCYWEVDVRCCTAWAVGAAYGRLERKGKVKGAELGRNAHSWCLELHSGALSAWHNDRCVTCRPAGTEPPRKVGILLDRSKGRLAFYDLGSVKLLHEFSTAWTPGFDRTQPQFAEALFPAFRFLKPEGAEPWPSHMEICTPML</sequence>
<dbReference type="GeneTree" id="ENSGT00940000168370"/>
<evidence type="ECO:0000256" key="1">
    <source>
        <dbReference type="ARBA" id="ARBA00022723"/>
    </source>
</evidence>
<keyword evidence="2" id="KW-0863">Zinc-finger</keyword>
<feature type="coiled-coil region" evidence="4">
    <location>
        <begin position="170"/>
        <end position="215"/>
    </location>
</feature>
<dbReference type="GO" id="GO:0008270">
    <property type="term" value="F:zinc ion binding"/>
    <property type="evidence" value="ECO:0007669"/>
    <property type="project" value="UniProtKB-KW"/>
</dbReference>
<dbReference type="SMART" id="SM00449">
    <property type="entry name" value="SPRY"/>
    <property type="match status" value="1"/>
</dbReference>
<dbReference type="PANTHER" id="PTHR25465">
    <property type="entry name" value="B-BOX DOMAIN CONTAINING"/>
    <property type="match status" value="1"/>
</dbReference>
<dbReference type="PROSITE" id="PS50188">
    <property type="entry name" value="B302_SPRY"/>
    <property type="match status" value="1"/>
</dbReference>
<dbReference type="Pfam" id="PF00622">
    <property type="entry name" value="SPRY"/>
    <property type="match status" value="1"/>
</dbReference>
<dbReference type="InterPro" id="IPR043136">
    <property type="entry name" value="B30.2/SPRY_sf"/>
</dbReference>
<dbReference type="InterPro" id="IPR051051">
    <property type="entry name" value="E3_ubiq-ligase_TRIM/RNF"/>
</dbReference>
<name>A0A8C9TKQ5_SCLFO</name>
<evidence type="ECO:0000313" key="8">
    <source>
        <dbReference type="Proteomes" id="UP000694397"/>
    </source>
</evidence>
<dbReference type="OrthoDB" id="9932386at2759"/>
<evidence type="ECO:0000256" key="5">
    <source>
        <dbReference type="SAM" id="MobiDB-lite"/>
    </source>
</evidence>
<evidence type="ECO:0000259" key="6">
    <source>
        <dbReference type="PROSITE" id="PS50188"/>
    </source>
</evidence>
<dbReference type="PANTHER" id="PTHR25465:SF5">
    <property type="entry name" value="E3 UBIQUITIN_ISG15 LIGASE TRIM25-RELATED"/>
    <property type="match status" value="1"/>
</dbReference>
<dbReference type="Proteomes" id="UP000694397">
    <property type="component" value="Chromosome 1"/>
</dbReference>
<dbReference type="InterPro" id="IPR003879">
    <property type="entry name" value="Butyrophylin_SPRY"/>
</dbReference>
<feature type="domain" description="B30.2/SPRY" evidence="6">
    <location>
        <begin position="259"/>
        <end position="472"/>
    </location>
</feature>
<dbReference type="PRINTS" id="PR01407">
    <property type="entry name" value="BUTYPHLNCDUF"/>
</dbReference>
<evidence type="ECO:0000256" key="2">
    <source>
        <dbReference type="ARBA" id="ARBA00022771"/>
    </source>
</evidence>
<evidence type="ECO:0000256" key="3">
    <source>
        <dbReference type="ARBA" id="ARBA00022833"/>
    </source>
</evidence>
<feature type="coiled-coil region" evidence="4">
    <location>
        <begin position="116"/>
        <end position="143"/>
    </location>
</feature>
<dbReference type="AlphaFoldDB" id="A0A8C9TKQ5"/>
<organism evidence="7 8">
    <name type="scientific">Scleropages formosus</name>
    <name type="common">Asian bonytongue</name>
    <name type="synonym">Osteoglossum formosum</name>
    <dbReference type="NCBI Taxonomy" id="113540"/>
    <lineage>
        <taxon>Eukaryota</taxon>
        <taxon>Metazoa</taxon>
        <taxon>Chordata</taxon>
        <taxon>Craniata</taxon>
        <taxon>Vertebrata</taxon>
        <taxon>Euteleostomi</taxon>
        <taxon>Actinopterygii</taxon>
        <taxon>Neopterygii</taxon>
        <taxon>Teleostei</taxon>
        <taxon>Osteoglossocephala</taxon>
        <taxon>Osteoglossomorpha</taxon>
        <taxon>Osteoglossiformes</taxon>
        <taxon>Osteoglossidae</taxon>
        <taxon>Scleropages</taxon>
    </lineage>
</organism>
<evidence type="ECO:0000256" key="4">
    <source>
        <dbReference type="SAM" id="Coils"/>
    </source>
</evidence>
<dbReference type="InterPro" id="IPR003877">
    <property type="entry name" value="SPRY_dom"/>
</dbReference>
<proteinExistence type="predicted"/>
<reference evidence="7" key="2">
    <citation type="submission" date="2025-08" db="UniProtKB">
        <authorList>
            <consortium name="Ensembl"/>
        </authorList>
    </citation>
    <scope>IDENTIFICATION</scope>
</reference>
<keyword evidence="3" id="KW-0862">Zinc</keyword>
<protein>
    <submittedName>
        <fullName evidence="7">Si:dkey-219e21.4</fullName>
    </submittedName>
</protein>
<reference evidence="7 8" key="1">
    <citation type="submission" date="2019-04" db="EMBL/GenBank/DDBJ databases">
        <authorList>
            <consortium name="Wellcome Sanger Institute Data Sharing"/>
        </authorList>
    </citation>
    <scope>NUCLEOTIDE SEQUENCE [LARGE SCALE GENOMIC DNA]</scope>
</reference>
<keyword evidence="1" id="KW-0479">Metal-binding</keyword>
<evidence type="ECO:0000313" key="7">
    <source>
        <dbReference type="Ensembl" id="ENSSFOP00015052405.1"/>
    </source>
</evidence>
<accession>A0A8C9TKQ5</accession>
<dbReference type="InterPro" id="IPR013320">
    <property type="entry name" value="ConA-like_dom_sf"/>
</dbReference>
<dbReference type="GeneID" id="108921038"/>
<dbReference type="KEGG" id="sfm:108921038"/>
<reference evidence="7" key="3">
    <citation type="submission" date="2025-09" db="UniProtKB">
        <authorList>
            <consortium name="Ensembl"/>
        </authorList>
    </citation>
    <scope>IDENTIFICATION</scope>
</reference>
<gene>
    <name evidence="7" type="primary">si:dkey-219e21.4</name>
</gene>
<dbReference type="SUPFAM" id="SSF49899">
    <property type="entry name" value="Concanavalin A-like lectins/glucanases"/>
    <property type="match status" value="1"/>
</dbReference>
<feature type="region of interest" description="Disordered" evidence="5">
    <location>
        <begin position="50"/>
        <end position="101"/>
    </location>
</feature>